<feature type="compositionally biased region" description="Basic and acidic residues" evidence="1">
    <location>
        <begin position="117"/>
        <end position="129"/>
    </location>
</feature>
<dbReference type="AlphaFoldDB" id="A0A815T931"/>
<evidence type="ECO:0000313" key="2">
    <source>
        <dbReference type="EMBL" id="CAF1503291.1"/>
    </source>
</evidence>
<feature type="region of interest" description="Disordered" evidence="1">
    <location>
        <begin position="88"/>
        <end position="129"/>
    </location>
</feature>
<gene>
    <name evidence="2" type="ORF">GPM918_LOCUS36780</name>
    <name evidence="3" type="ORF">SRO942_LOCUS37527</name>
</gene>
<dbReference type="EMBL" id="CAJNOQ010022597">
    <property type="protein sequence ID" value="CAF1503291.1"/>
    <property type="molecule type" value="Genomic_DNA"/>
</dbReference>
<dbReference type="Proteomes" id="UP000681722">
    <property type="component" value="Unassembled WGS sequence"/>
</dbReference>
<feature type="compositionally biased region" description="Polar residues" evidence="1">
    <location>
        <begin position="88"/>
        <end position="97"/>
    </location>
</feature>
<accession>A0A815T931</accession>
<keyword evidence="4" id="KW-1185">Reference proteome</keyword>
<comment type="caution">
    <text evidence="2">The sequence shown here is derived from an EMBL/GenBank/DDBJ whole genome shotgun (WGS) entry which is preliminary data.</text>
</comment>
<sequence>SRIQVEQTDELADRINGQLEPTTSTTFDLVPILSERFRHNPEEYEQVSYSERIQVEQTDEKHNMHPEIQQQVDNMLDPNRIFTTQHYGQLHSQQQRPHYNHLTTTSSSTYRTTGPYSDRDQITKRRYEH</sequence>
<evidence type="ECO:0000313" key="4">
    <source>
        <dbReference type="Proteomes" id="UP000663829"/>
    </source>
</evidence>
<evidence type="ECO:0000256" key="1">
    <source>
        <dbReference type="SAM" id="MobiDB-lite"/>
    </source>
</evidence>
<name>A0A815T931_9BILA</name>
<proteinExistence type="predicted"/>
<reference evidence="2" key="1">
    <citation type="submission" date="2021-02" db="EMBL/GenBank/DDBJ databases">
        <authorList>
            <person name="Nowell W R."/>
        </authorList>
    </citation>
    <scope>NUCLEOTIDE SEQUENCE</scope>
</reference>
<dbReference type="Proteomes" id="UP000663829">
    <property type="component" value="Unassembled WGS sequence"/>
</dbReference>
<evidence type="ECO:0000313" key="3">
    <source>
        <dbReference type="EMBL" id="CAF4364709.1"/>
    </source>
</evidence>
<organism evidence="2 4">
    <name type="scientific">Didymodactylos carnosus</name>
    <dbReference type="NCBI Taxonomy" id="1234261"/>
    <lineage>
        <taxon>Eukaryota</taxon>
        <taxon>Metazoa</taxon>
        <taxon>Spiralia</taxon>
        <taxon>Gnathifera</taxon>
        <taxon>Rotifera</taxon>
        <taxon>Eurotatoria</taxon>
        <taxon>Bdelloidea</taxon>
        <taxon>Philodinida</taxon>
        <taxon>Philodinidae</taxon>
        <taxon>Didymodactylos</taxon>
    </lineage>
</organism>
<dbReference type="EMBL" id="CAJOBC010088119">
    <property type="protein sequence ID" value="CAF4364709.1"/>
    <property type="molecule type" value="Genomic_DNA"/>
</dbReference>
<feature type="non-terminal residue" evidence="2">
    <location>
        <position position="1"/>
    </location>
</feature>
<feature type="compositionally biased region" description="Low complexity" evidence="1">
    <location>
        <begin position="103"/>
        <end position="113"/>
    </location>
</feature>
<protein>
    <submittedName>
        <fullName evidence="2">Uncharacterized protein</fullName>
    </submittedName>
</protein>